<dbReference type="VEuPathDB" id="FungiDB:T552_00575"/>
<dbReference type="GeneID" id="28935390"/>
<dbReference type="RefSeq" id="XP_018227460.1">
    <property type="nucleotide sequence ID" value="XM_018369188.1"/>
</dbReference>
<gene>
    <name evidence="2" type="ORF">T552_00575</name>
</gene>
<evidence type="ECO:0000313" key="3">
    <source>
        <dbReference type="Proteomes" id="UP000054454"/>
    </source>
</evidence>
<dbReference type="OrthoDB" id="2373987at2759"/>
<dbReference type="EMBL" id="LFVZ01000002">
    <property type="protein sequence ID" value="KTW30864.1"/>
    <property type="molecule type" value="Genomic_DNA"/>
</dbReference>
<keyword evidence="3" id="KW-1185">Reference proteome</keyword>
<reference evidence="3" key="1">
    <citation type="journal article" date="2016" name="Nat. Commun.">
        <title>Genome analysis of three Pneumocystis species reveals adaptation mechanisms to life exclusively in mammalian hosts.</title>
        <authorList>
            <person name="Ma L."/>
            <person name="Chen Z."/>
            <person name="Huang D.W."/>
            <person name="Kutty G."/>
            <person name="Ishihara M."/>
            <person name="Wang H."/>
            <person name="Abouelleil A."/>
            <person name="Bishop L."/>
            <person name="Davey E."/>
            <person name="Deng R."/>
            <person name="Deng X."/>
            <person name="Fan L."/>
            <person name="Fantoni G."/>
            <person name="Fitzgerald M."/>
            <person name="Gogineni E."/>
            <person name="Goldberg J.M."/>
            <person name="Handley G."/>
            <person name="Hu X."/>
            <person name="Huber C."/>
            <person name="Jiao X."/>
            <person name="Jones K."/>
            <person name="Levin J.Z."/>
            <person name="Liu Y."/>
            <person name="Macdonald P."/>
            <person name="Melnikov A."/>
            <person name="Raley C."/>
            <person name="Sassi M."/>
            <person name="Sherman B.T."/>
            <person name="Song X."/>
            <person name="Sykes S."/>
            <person name="Tran B."/>
            <person name="Walsh L."/>
            <person name="Xia Y."/>
            <person name="Yang J."/>
            <person name="Young S."/>
            <person name="Zeng Q."/>
            <person name="Zheng X."/>
            <person name="Stephens R."/>
            <person name="Nusbaum C."/>
            <person name="Birren B.W."/>
            <person name="Azadi P."/>
            <person name="Lempicki R.A."/>
            <person name="Cuomo C.A."/>
            <person name="Kovacs J.A."/>
        </authorList>
    </citation>
    <scope>NUCLEOTIDE SEQUENCE [LARGE SCALE GENOMIC DNA]</scope>
    <source>
        <strain evidence="3">B80</strain>
    </source>
</reference>
<feature type="transmembrane region" description="Helical" evidence="1">
    <location>
        <begin position="35"/>
        <end position="53"/>
    </location>
</feature>
<protein>
    <submittedName>
        <fullName evidence="2">Uncharacterized protein</fullName>
    </submittedName>
</protein>
<dbReference type="InterPro" id="IPR052971">
    <property type="entry name" value="TRP_calcium_channel"/>
</dbReference>
<sequence length="80" mass="9592">MILYQYYRRVLRIYDSRECSILKLSRLCVPKYRHYMATVSFAIMLALVIVTLIQNMPEIITLKLVMDFWVIGFILDKIML</sequence>
<keyword evidence="1" id="KW-0812">Transmembrane</keyword>
<dbReference type="PANTHER" id="PTHR35859">
    <property type="entry name" value="NONSELECTIVE CATION CHANNEL PROTEIN"/>
    <property type="match status" value="1"/>
</dbReference>
<evidence type="ECO:0000313" key="2">
    <source>
        <dbReference type="EMBL" id="KTW30864.1"/>
    </source>
</evidence>
<name>A0A0W4ZR80_PNEC8</name>
<dbReference type="AlphaFoldDB" id="A0A0W4ZR80"/>
<comment type="caution">
    <text evidence="2">The sequence shown here is derived from an EMBL/GenBank/DDBJ whole genome shotgun (WGS) entry which is preliminary data.</text>
</comment>
<keyword evidence="1" id="KW-0472">Membrane</keyword>
<organism evidence="2 3">
    <name type="scientific">Pneumocystis carinii (strain B80)</name>
    <name type="common">Rat pneumocystis pneumonia agent</name>
    <name type="synonym">Pneumocystis carinii f. sp. carinii</name>
    <dbReference type="NCBI Taxonomy" id="1408658"/>
    <lineage>
        <taxon>Eukaryota</taxon>
        <taxon>Fungi</taxon>
        <taxon>Dikarya</taxon>
        <taxon>Ascomycota</taxon>
        <taxon>Taphrinomycotina</taxon>
        <taxon>Pneumocystomycetes</taxon>
        <taxon>Pneumocystaceae</taxon>
        <taxon>Pneumocystis</taxon>
    </lineage>
</organism>
<proteinExistence type="predicted"/>
<keyword evidence="1" id="KW-1133">Transmembrane helix</keyword>
<accession>A0A0W4ZR80</accession>
<evidence type="ECO:0000256" key="1">
    <source>
        <dbReference type="SAM" id="Phobius"/>
    </source>
</evidence>
<dbReference type="PANTHER" id="PTHR35859:SF4">
    <property type="entry name" value="MEMBRANE CHANNEL PROTEIN, PUTATIVE (AFU_ORTHOLOGUE AFUA_6G11300)-RELATED"/>
    <property type="match status" value="1"/>
</dbReference>
<dbReference type="Proteomes" id="UP000054454">
    <property type="component" value="Unassembled WGS sequence"/>
</dbReference>